<dbReference type="OrthoDB" id="4571099at2"/>
<evidence type="ECO:0000313" key="4">
    <source>
        <dbReference type="Proteomes" id="UP000255467"/>
    </source>
</evidence>
<protein>
    <submittedName>
        <fullName evidence="3">Uncharacterized protein</fullName>
    </submittedName>
</protein>
<feature type="signal peptide" evidence="2">
    <location>
        <begin position="1"/>
        <end position="35"/>
    </location>
</feature>
<name>A0A378Y9D7_9NOCA</name>
<dbReference type="AlphaFoldDB" id="A0A378Y9D7"/>
<evidence type="ECO:0000256" key="1">
    <source>
        <dbReference type="SAM" id="MobiDB-lite"/>
    </source>
</evidence>
<proteinExistence type="predicted"/>
<keyword evidence="2" id="KW-0732">Signal</keyword>
<evidence type="ECO:0000256" key="2">
    <source>
        <dbReference type="SAM" id="SignalP"/>
    </source>
</evidence>
<dbReference type="STRING" id="1406858.GCA_000710895_05587"/>
<dbReference type="RefSeq" id="WP_063821576.1">
    <property type="nucleotide sequence ID" value="NZ_UGRY01000002.1"/>
</dbReference>
<feature type="region of interest" description="Disordered" evidence="1">
    <location>
        <begin position="108"/>
        <end position="149"/>
    </location>
</feature>
<reference evidence="3 4" key="1">
    <citation type="submission" date="2018-06" db="EMBL/GenBank/DDBJ databases">
        <authorList>
            <consortium name="Pathogen Informatics"/>
            <person name="Doyle S."/>
        </authorList>
    </citation>
    <scope>NUCLEOTIDE SEQUENCE [LARGE SCALE GENOMIC DNA]</scope>
    <source>
        <strain evidence="3 4">NCTC1934</strain>
    </source>
</reference>
<dbReference type="EMBL" id="UGRY01000002">
    <property type="protein sequence ID" value="SUA73704.1"/>
    <property type="molecule type" value="Genomic_DNA"/>
</dbReference>
<accession>A0A378Y9D7</accession>
<gene>
    <name evidence="3" type="ORF">NCTC1934_01151</name>
</gene>
<dbReference type="Proteomes" id="UP000255467">
    <property type="component" value="Unassembled WGS sequence"/>
</dbReference>
<keyword evidence="4" id="KW-1185">Reference proteome</keyword>
<organism evidence="3 4">
    <name type="scientific">Nocardia otitidiscaviarum</name>
    <dbReference type="NCBI Taxonomy" id="1823"/>
    <lineage>
        <taxon>Bacteria</taxon>
        <taxon>Bacillati</taxon>
        <taxon>Actinomycetota</taxon>
        <taxon>Actinomycetes</taxon>
        <taxon>Mycobacteriales</taxon>
        <taxon>Nocardiaceae</taxon>
        <taxon>Nocardia</taxon>
    </lineage>
</organism>
<feature type="compositionally biased region" description="Gly residues" evidence="1">
    <location>
        <begin position="132"/>
        <end position="149"/>
    </location>
</feature>
<sequence length="149" mass="14632">MRINTPRRAARAGVGLTGFAAAAAVAVLTAPAACAAVETVTVEGSTFRVGGEYTISATLGGASAGLLVYFSDNGEFIGAPKVPWPPGQSSITWKPETAGQHIITVEQGGSHRSVTVDVKQAPIGSGSSSTGSGFGPGGPLGSGSSGTTD</sequence>
<feature type="chain" id="PRO_5016838930" evidence="2">
    <location>
        <begin position="36"/>
        <end position="149"/>
    </location>
</feature>
<evidence type="ECO:0000313" key="3">
    <source>
        <dbReference type="EMBL" id="SUA73704.1"/>
    </source>
</evidence>